<comment type="catalytic activity">
    <reaction evidence="1">
        <text>ATP + protein L-histidine = ADP + protein N-phospho-L-histidine.</text>
        <dbReference type="EC" id="2.7.13.3"/>
    </reaction>
</comment>
<dbReference type="SUPFAM" id="SSF47384">
    <property type="entry name" value="Homodimeric domain of signal transducing histidine kinase"/>
    <property type="match status" value="1"/>
</dbReference>
<dbReference type="RefSeq" id="WP_015860391.1">
    <property type="nucleotide sequence ID" value="NC_012796.1"/>
</dbReference>
<evidence type="ECO:0000313" key="7">
    <source>
        <dbReference type="EMBL" id="BAH75191.1"/>
    </source>
</evidence>
<feature type="modified residue" description="4-aspartylphosphate" evidence="4">
    <location>
        <position position="464"/>
    </location>
</feature>
<dbReference type="Pfam" id="PF00512">
    <property type="entry name" value="HisKA"/>
    <property type="match status" value="1"/>
</dbReference>
<dbReference type="Pfam" id="PF02518">
    <property type="entry name" value="HATPase_c"/>
    <property type="match status" value="1"/>
</dbReference>
<dbReference type="InterPro" id="IPR036097">
    <property type="entry name" value="HisK_dim/P_sf"/>
</dbReference>
<dbReference type="InterPro" id="IPR004358">
    <property type="entry name" value="Sig_transdc_His_kin-like_C"/>
</dbReference>
<dbReference type="STRING" id="573370.DMR_17000"/>
<dbReference type="PANTHER" id="PTHR45339">
    <property type="entry name" value="HYBRID SIGNAL TRANSDUCTION HISTIDINE KINASE J"/>
    <property type="match status" value="1"/>
</dbReference>
<dbReference type="OrthoDB" id="5291616at2"/>
<dbReference type="CDD" id="cd16922">
    <property type="entry name" value="HATPase_EvgS-ArcB-TorS-like"/>
    <property type="match status" value="1"/>
</dbReference>
<evidence type="ECO:0000259" key="5">
    <source>
        <dbReference type="PROSITE" id="PS50109"/>
    </source>
</evidence>
<reference evidence="7 8" key="1">
    <citation type="journal article" date="2009" name="Genome Res.">
        <title>Whole genome sequence of Desulfovibrio magneticus strain RS-1 revealed common gene clusters in magnetotactic bacteria.</title>
        <authorList>
            <person name="Nakazawa H."/>
            <person name="Arakaki A."/>
            <person name="Narita-Yamada S."/>
            <person name="Yashiro I."/>
            <person name="Jinno K."/>
            <person name="Aoki N."/>
            <person name="Tsuruyama A."/>
            <person name="Okamura Y."/>
            <person name="Tanikawa S."/>
            <person name="Fujita N."/>
            <person name="Takeyama H."/>
            <person name="Matsunaga T."/>
        </authorList>
    </citation>
    <scope>NUCLEOTIDE SEQUENCE [LARGE SCALE GENOMIC DNA]</scope>
    <source>
        <strain evidence="8">ATCC 700980 / DSM 13731 / RS-1</strain>
    </source>
</reference>
<dbReference type="Pfam" id="PF00072">
    <property type="entry name" value="Response_reg"/>
    <property type="match status" value="1"/>
</dbReference>
<dbReference type="PANTHER" id="PTHR45339:SF5">
    <property type="entry name" value="HISTIDINE KINASE"/>
    <property type="match status" value="1"/>
</dbReference>
<evidence type="ECO:0000256" key="2">
    <source>
        <dbReference type="ARBA" id="ARBA00012438"/>
    </source>
</evidence>
<dbReference type="EC" id="2.7.13.3" evidence="2"/>
<dbReference type="PROSITE" id="PS50109">
    <property type="entry name" value="HIS_KIN"/>
    <property type="match status" value="1"/>
</dbReference>
<dbReference type="Gene3D" id="3.30.565.10">
    <property type="entry name" value="Histidine kinase-like ATPase, C-terminal domain"/>
    <property type="match status" value="1"/>
</dbReference>
<name>C4XPL1_SOLM1</name>
<dbReference type="HOGENOM" id="CLU_000445_114_15_7"/>
<dbReference type="Proteomes" id="UP000009071">
    <property type="component" value="Chromosome"/>
</dbReference>
<dbReference type="SUPFAM" id="SSF52172">
    <property type="entry name" value="CheY-like"/>
    <property type="match status" value="1"/>
</dbReference>
<dbReference type="SMART" id="SM00388">
    <property type="entry name" value="HisKA"/>
    <property type="match status" value="1"/>
</dbReference>
<gene>
    <name evidence="7" type="ordered locus">DMR_17000</name>
</gene>
<dbReference type="CDD" id="cd00082">
    <property type="entry name" value="HisKA"/>
    <property type="match status" value="1"/>
</dbReference>
<dbReference type="CDD" id="cd17546">
    <property type="entry name" value="REC_hyHK_CKI1_RcsC-like"/>
    <property type="match status" value="1"/>
</dbReference>
<dbReference type="InterPro" id="IPR003661">
    <property type="entry name" value="HisK_dim/P_dom"/>
</dbReference>
<evidence type="ECO:0000256" key="1">
    <source>
        <dbReference type="ARBA" id="ARBA00000085"/>
    </source>
</evidence>
<dbReference type="SUPFAM" id="SSF55874">
    <property type="entry name" value="ATPase domain of HSP90 chaperone/DNA topoisomerase II/histidine kinase"/>
    <property type="match status" value="1"/>
</dbReference>
<evidence type="ECO:0000256" key="3">
    <source>
        <dbReference type="ARBA" id="ARBA00022553"/>
    </source>
</evidence>
<evidence type="ECO:0000313" key="8">
    <source>
        <dbReference type="Proteomes" id="UP000009071"/>
    </source>
</evidence>
<dbReference type="InterPro" id="IPR005467">
    <property type="entry name" value="His_kinase_dom"/>
</dbReference>
<accession>C4XPL1</accession>
<protein>
    <recommendedName>
        <fullName evidence="2">histidine kinase</fullName>
        <ecNumber evidence="2">2.7.13.3</ecNumber>
    </recommendedName>
</protein>
<dbReference type="InterPro" id="IPR001789">
    <property type="entry name" value="Sig_transdc_resp-reg_receiver"/>
</dbReference>
<evidence type="ECO:0000259" key="6">
    <source>
        <dbReference type="PROSITE" id="PS50110"/>
    </source>
</evidence>
<dbReference type="AlphaFoldDB" id="C4XPL1"/>
<evidence type="ECO:0000256" key="4">
    <source>
        <dbReference type="PROSITE-ProRule" id="PRU00169"/>
    </source>
</evidence>
<keyword evidence="3 4" id="KW-0597">Phosphoprotein</keyword>
<feature type="domain" description="Response regulatory" evidence="6">
    <location>
        <begin position="415"/>
        <end position="533"/>
    </location>
</feature>
<keyword evidence="8" id="KW-1185">Reference proteome</keyword>
<dbReference type="InterPro" id="IPR003594">
    <property type="entry name" value="HATPase_dom"/>
</dbReference>
<feature type="domain" description="Histidine kinase" evidence="5">
    <location>
        <begin position="168"/>
        <end position="392"/>
    </location>
</feature>
<dbReference type="KEGG" id="dma:DMR_17000"/>
<organism evidence="7 8">
    <name type="scientific">Solidesulfovibrio magneticus (strain ATCC 700980 / DSM 13731 / RS-1)</name>
    <name type="common">Desulfovibrio magneticus</name>
    <dbReference type="NCBI Taxonomy" id="573370"/>
    <lineage>
        <taxon>Bacteria</taxon>
        <taxon>Pseudomonadati</taxon>
        <taxon>Thermodesulfobacteriota</taxon>
        <taxon>Desulfovibrionia</taxon>
        <taxon>Desulfovibrionales</taxon>
        <taxon>Desulfovibrionaceae</taxon>
        <taxon>Solidesulfovibrio</taxon>
    </lineage>
</organism>
<sequence>MVKDVPSAEAPRSLKRLLDPLTGLLGVPVAVNTNPGMPVWPDPGAEAHAILHREFPERGPCPWLAPDLPLDEAHTRKSVCPLGLAVERFPLVLRDGRPGELIVGPYFTNPADRQALFGRSRAADAALHVLPCLLPQRRGLIEHFYREFAAFAGSAARAGAAKEQFLANMSHELRTPLNGIMGMLSLLLQSEGDGRRRQFLELAMNASNQLLGVINALLDLNGIASGRLVLAEELFEPRRMLSELFAMCAEDAASRGLAFQAAVADDVPVQLVGDPQRLRQVLLNLIHNALKYTEHGGLDVAVTMAPTQSARSDAAKLLFTVRDTGIGIAPDRQEAIFDHFAIGEPFLGKRYAQAGLGLGIARDIVEKMGGRLRVESELGQGSTFTFTAELRRPCVECPTPTTNETAHPTGGGGAVIVHAEDDPVAQLLVRRILEDRGYVPISVDSCEGLFDILGSRPVDMVLMDVTMPGLCGLESTRRIRRGESGAAADIPVVGLSGSATPEDRRQGLLAGMTDYIAKPVTRFELLAVVQRALAGRPFRAA</sequence>
<dbReference type="PRINTS" id="PR00344">
    <property type="entry name" value="BCTRLSENSOR"/>
</dbReference>
<dbReference type="SMART" id="SM00387">
    <property type="entry name" value="HATPase_c"/>
    <property type="match status" value="1"/>
</dbReference>
<proteinExistence type="predicted"/>
<dbReference type="SMART" id="SM00448">
    <property type="entry name" value="REC"/>
    <property type="match status" value="1"/>
</dbReference>
<dbReference type="eggNOG" id="COG0642">
    <property type="taxonomic scope" value="Bacteria"/>
</dbReference>
<dbReference type="EMBL" id="AP010904">
    <property type="protein sequence ID" value="BAH75191.1"/>
    <property type="molecule type" value="Genomic_DNA"/>
</dbReference>
<dbReference type="FunFam" id="3.30.565.10:FF:000010">
    <property type="entry name" value="Sensor histidine kinase RcsC"/>
    <property type="match status" value="1"/>
</dbReference>
<dbReference type="GO" id="GO:0000155">
    <property type="term" value="F:phosphorelay sensor kinase activity"/>
    <property type="evidence" value="ECO:0007669"/>
    <property type="project" value="InterPro"/>
</dbReference>
<dbReference type="InterPro" id="IPR036890">
    <property type="entry name" value="HATPase_C_sf"/>
</dbReference>
<dbReference type="InterPro" id="IPR011006">
    <property type="entry name" value="CheY-like_superfamily"/>
</dbReference>
<dbReference type="PROSITE" id="PS50110">
    <property type="entry name" value="RESPONSE_REGULATORY"/>
    <property type="match status" value="1"/>
</dbReference>
<dbReference type="Gene3D" id="3.40.50.2300">
    <property type="match status" value="1"/>
</dbReference>
<dbReference type="Gene3D" id="1.10.287.130">
    <property type="match status" value="1"/>
</dbReference>